<proteinExistence type="predicted"/>
<name>A0A060USE1_9PROT</name>
<gene>
    <name evidence="1" type="ORF">AFERRI_530141</name>
</gene>
<comment type="caution">
    <text evidence="1">The sequence shown here is derived from an EMBL/GenBank/DDBJ whole genome shotgun (WGS) entry which is preliminary data.</text>
</comment>
<evidence type="ECO:0000313" key="1">
    <source>
        <dbReference type="EMBL" id="CDQ11246.1"/>
    </source>
</evidence>
<dbReference type="AlphaFoldDB" id="A0A060USE1"/>
<reference evidence="1" key="2">
    <citation type="submission" date="2014-07" db="EMBL/GenBank/DDBJ databases">
        <title>Initial genome analysis of the psychrotolerant acidophile Acidithiobacillus ferrivorans CF27: insights into iron and sulfur oxidation pathways and into biofilm formation.</title>
        <authorList>
            <person name="Talla E."/>
            <person name="Hedrich S."/>
            <person name="Mangenot S."/>
            <person name="Ji B."/>
            <person name="Johnson D.B."/>
            <person name="Barbe V."/>
            <person name="Bonnefoy V."/>
        </authorList>
    </citation>
    <scope>NUCLEOTIDE SEQUENCE [LARGE SCALE GENOMIC DNA]</scope>
    <source>
        <strain evidence="1">CF27</strain>
    </source>
</reference>
<accession>A0A060USE1</accession>
<protein>
    <submittedName>
        <fullName evidence="1">Uncharacterized protein</fullName>
    </submittedName>
</protein>
<reference evidence="1" key="1">
    <citation type="submission" date="2014-03" db="EMBL/GenBank/DDBJ databases">
        <authorList>
            <person name="Genoscope - CEA"/>
        </authorList>
    </citation>
    <scope>NUCLEOTIDE SEQUENCE [LARGE SCALE GENOMIC DNA]</scope>
    <source>
        <strain evidence="1">CF27</strain>
    </source>
</reference>
<sequence>MDIPWFSGAVLLDLCTGAGRIQPTGDTLAFAGYAGCEGHPAAPHAIPQRPGQSPGFPH</sequence>
<organism evidence="1">
    <name type="scientific">Acidithiobacillus ferrivorans</name>
    <dbReference type="NCBI Taxonomy" id="160808"/>
    <lineage>
        <taxon>Bacteria</taxon>
        <taxon>Pseudomonadati</taxon>
        <taxon>Pseudomonadota</taxon>
        <taxon>Acidithiobacillia</taxon>
        <taxon>Acidithiobacillales</taxon>
        <taxon>Acidithiobacillaceae</taxon>
        <taxon>Acidithiobacillus</taxon>
    </lineage>
</organism>
<dbReference type="EMBL" id="CCCS020000049">
    <property type="protein sequence ID" value="CDQ11246.1"/>
    <property type="molecule type" value="Genomic_DNA"/>
</dbReference>